<keyword evidence="2" id="KW-0808">Transferase</keyword>
<dbReference type="GO" id="GO:0008791">
    <property type="term" value="F:arginine N-succinyltransferase activity"/>
    <property type="evidence" value="ECO:0007669"/>
    <property type="project" value="InterPro"/>
</dbReference>
<evidence type="ECO:0000313" key="4">
    <source>
        <dbReference type="EMBL" id="QXO15869.1"/>
    </source>
</evidence>
<keyword evidence="5" id="KW-1185">Reference proteome</keyword>
<protein>
    <submittedName>
        <fullName evidence="4">Arginine N-succinyltransferase</fullName>
    </submittedName>
</protein>
<sequence>MYLFRPAQLSDLSDIERLAQDSGPMVCTLPATHTHLTQKIERSLTSFSEDVEAPGDQAYFFVLEDARSGRLMGTGAINALAGCQEPFYALRKDVLIHSSRALNVHSRIQALTLNHDLSDHSQLCSFYVDPSLRDTPYAALVTLGRLLFMSAFPMRFSDQWLAVMPGVADAEGRAPFWEHVGRKFFGMDYNQVEYYNGTRDKTFIAELMPHHPLYVPLLAKEAQQALGQVHGDAQLQFSLLNDEGFEADKYVEIFDAGAIMTARRDTLSIWHGKQHACVAGATDGLATAKPFLIGFMRPDGFCATIVPAHFAGKKLILEQGKCEEAGLQQGQSVWFLPL</sequence>
<dbReference type="PANTHER" id="PTHR30420">
    <property type="entry name" value="N-SUCCINYLARGININE DIHYDROLASE"/>
    <property type="match status" value="1"/>
</dbReference>
<dbReference type="NCBIfam" id="TIGR03243">
    <property type="entry name" value="arg_catab_AOST"/>
    <property type="match status" value="1"/>
</dbReference>
<dbReference type="GO" id="GO:0006527">
    <property type="term" value="P:L-arginine catabolic process"/>
    <property type="evidence" value="ECO:0007669"/>
    <property type="project" value="InterPro"/>
</dbReference>
<dbReference type="InterPro" id="IPR007041">
    <property type="entry name" value="Arg_succinylTrfase_AstA/AruG"/>
</dbReference>
<dbReference type="PANTHER" id="PTHR30420:SF1">
    <property type="entry name" value="ARGININE N-SUCCINYLTRANSFERASE"/>
    <property type="match status" value="1"/>
</dbReference>
<gene>
    <name evidence="4" type="ORF">KNV97_05560</name>
</gene>
<organism evidence="4 5">
    <name type="scientific">Vibrio ostreae</name>
    <dbReference type="NCBI Taxonomy" id="2841925"/>
    <lineage>
        <taxon>Bacteria</taxon>
        <taxon>Pseudomonadati</taxon>
        <taxon>Pseudomonadota</taxon>
        <taxon>Gammaproteobacteria</taxon>
        <taxon>Vibrionales</taxon>
        <taxon>Vibrionaceae</taxon>
        <taxon>Vibrio</taxon>
    </lineage>
</organism>
<evidence type="ECO:0000256" key="3">
    <source>
        <dbReference type="ARBA" id="ARBA00023315"/>
    </source>
</evidence>
<dbReference type="AlphaFoldDB" id="A0A975U8K8"/>
<name>A0A975U8K8_9VIBR</name>
<keyword evidence="3" id="KW-0012">Acyltransferase</keyword>
<dbReference type="EMBL" id="CP076642">
    <property type="protein sequence ID" value="QXO15869.1"/>
    <property type="molecule type" value="Genomic_DNA"/>
</dbReference>
<dbReference type="RefSeq" id="WP_218561734.1">
    <property type="nucleotide sequence ID" value="NZ_CP076642.1"/>
</dbReference>
<accession>A0A975U8K8</accession>
<keyword evidence="1" id="KW-0056">Arginine metabolism</keyword>
<dbReference type="Pfam" id="PF04958">
    <property type="entry name" value="AstA"/>
    <property type="match status" value="1"/>
</dbReference>
<dbReference type="KEGG" id="vos:KNV97_05560"/>
<dbReference type="Proteomes" id="UP000694232">
    <property type="component" value="Chromosome 2"/>
</dbReference>
<proteinExistence type="predicted"/>
<reference evidence="4" key="1">
    <citation type="submission" date="2021-06" db="EMBL/GenBank/DDBJ databases">
        <title>Vibrio nov. sp., novel gut bacterium isolated from Yellow Sea oyster.</title>
        <authorList>
            <person name="Muhammad N."/>
            <person name="Nguyen T.H."/>
            <person name="Lee Y.-J."/>
            <person name="Ko J."/>
            <person name="Kim S.-G."/>
        </authorList>
    </citation>
    <scope>NUCLEOTIDE SEQUENCE</scope>
    <source>
        <strain evidence="4">OG9-811</strain>
    </source>
</reference>
<evidence type="ECO:0000313" key="5">
    <source>
        <dbReference type="Proteomes" id="UP000694232"/>
    </source>
</evidence>
<evidence type="ECO:0000256" key="1">
    <source>
        <dbReference type="ARBA" id="ARBA00022503"/>
    </source>
</evidence>
<evidence type="ECO:0000256" key="2">
    <source>
        <dbReference type="ARBA" id="ARBA00022679"/>
    </source>
</evidence>